<evidence type="ECO:0000313" key="2">
    <source>
        <dbReference type="EMBL" id="QHT81181.1"/>
    </source>
</evidence>
<accession>A0A6C0HKJ2</accession>
<name>A0A6C0HKJ2_9ZZZZ</name>
<evidence type="ECO:0000256" key="1">
    <source>
        <dbReference type="SAM" id="Phobius"/>
    </source>
</evidence>
<dbReference type="EMBL" id="MN739979">
    <property type="protein sequence ID" value="QHT81181.1"/>
    <property type="molecule type" value="Genomic_DNA"/>
</dbReference>
<dbReference type="AlphaFoldDB" id="A0A6C0HKJ2"/>
<feature type="transmembrane region" description="Helical" evidence="1">
    <location>
        <begin position="200"/>
        <end position="224"/>
    </location>
</feature>
<organism evidence="2">
    <name type="scientific">viral metagenome</name>
    <dbReference type="NCBI Taxonomy" id="1070528"/>
    <lineage>
        <taxon>unclassified sequences</taxon>
        <taxon>metagenomes</taxon>
        <taxon>organismal metagenomes</taxon>
    </lineage>
</organism>
<feature type="transmembrane region" description="Helical" evidence="1">
    <location>
        <begin position="173"/>
        <end position="194"/>
    </location>
</feature>
<protein>
    <submittedName>
        <fullName evidence="2">Uncharacterized protein</fullName>
    </submittedName>
</protein>
<keyword evidence="1" id="KW-1133">Transmembrane helix</keyword>
<keyword evidence="1" id="KW-0472">Membrane</keyword>
<reference evidence="2" key="1">
    <citation type="journal article" date="2020" name="Nature">
        <title>Giant virus diversity and host interactions through global metagenomics.</title>
        <authorList>
            <person name="Schulz F."/>
            <person name="Roux S."/>
            <person name="Paez-Espino D."/>
            <person name="Jungbluth S."/>
            <person name="Walsh D.A."/>
            <person name="Denef V.J."/>
            <person name="McMahon K.D."/>
            <person name="Konstantinidis K.T."/>
            <person name="Eloe-Fadrosh E.A."/>
            <person name="Kyrpides N.C."/>
            <person name="Woyke T."/>
        </authorList>
    </citation>
    <scope>NUCLEOTIDE SEQUENCE</scope>
    <source>
        <strain evidence="2">GVMAG-M-3300023184-13</strain>
    </source>
</reference>
<keyword evidence="1" id="KW-0812">Transmembrane</keyword>
<sequence length="285" mass="32298">MATQTSTTVYTVTTTVPQSTPYSIESLIFNKSLFGLNDTPESQASTADDYSKLVQEIETTISNNDVLFQQIQKSNYPNPGKYQSDLINFKIDTQVKDLTKTRSQIWDFINKKYTENTGLKHFYYDENRKADEFILQQSNELSQLNALLSASNLKDTTLSEQIKQESYQVNKAIYYRFLYLVLMVCGIICVILLALKINGIFNGGLILSLLIIVGVTVWVIYYIFIKHIARSNIAWNKNNYSLMSQNSYSPLNNHNSNNSLTADKKAASEAVDIIVASEKNEPVKC</sequence>
<proteinExistence type="predicted"/>